<evidence type="ECO:0000313" key="5">
    <source>
        <dbReference type="Proteomes" id="UP000006866"/>
    </source>
</evidence>
<dbReference type="PANTHER" id="PTHR11575">
    <property type="entry name" value="5'-NUCLEOTIDASE-RELATED"/>
    <property type="match status" value="1"/>
</dbReference>
<dbReference type="OrthoDB" id="9800780at2"/>
<reference evidence="5" key="1">
    <citation type="submission" date="2010-10" db="EMBL/GenBank/DDBJ databases">
        <title>The complete genome of Halanaerobium praevalens DSM 2228.</title>
        <authorList>
            <consortium name="US DOE Joint Genome Institute (JGI-PGF)"/>
            <person name="Lucas S."/>
            <person name="Copeland A."/>
            <person name="Lapidus A."/>
            <person name="Glavina del Rio T."/>
            <person name="Dalin E."/>
            <person name="Tice H."/>
            <person name="Bruce D."/>
            <person name="Goodwin L."/>
            <person name="Pitluck S."/>
            <person name="Kyrpides N."/>
            <person name="Mavromatis K."/>
            <person name="Ivanova N."/>
            <person name="Ovchinnikova G."/>
            <person name="Chertkov O."/>
            <person name="Detter J.C."/>
            <person name="Han C."/>
            <person name="Larimer F."/>
            <person name="Land M."/>
            <person name="Hauser L."/>
            <person name="Markowitz V."/>
            <person name="Cheng J.-F."/>
            <person name="Hugenholtz P."/>
            <person name="Woyke T."/>
            <person name="Wu D."/>
            <person name="Tindall B."/>
            <person name="Pomrenke H.G."/>
            <person name="Brambilla E."/>
            <person name="Klenk H.-P."/>
            <person name="Eisen J.A."/>
        </authorList>
    </citation>
    <scope>NUCLEOTIDE SEQUENCE [LARGE SCALE GENOMIC DNA]</scope>
    <source>
        <strain evidence="5">ATCC 33744 / DSM 2228 / GSL</strain>
    </source>
</reference>
<dbReference type="Pfam" id="PF02872">
    <property type="entry name" value="5_nucleotid_C"/>
    <property type="match status" value="2"/>
</dbReference>
<dbReference type="InterPro" id="IPR036907">
    <property type="entry name" value="5'-Nucleotdase_C_sf"/>
</dbReference>
<dbReference type="AlphaFoldDB" id="E3DN54"/>
<feature type="domain" description="SLH" evidence="3">
    <location>
        <begin position="658"/>
        <end position="723"/>
    </location>
</feature>
<dbReference type="CDD" id="cd00845">
    <property type="entry name" value="MPP_UshA_N_like"/>
    <property type="match status" value="1"/>
</dbReference>
<gene>
    <name evidence="4" type="ordered locus">Hprae_0303</name>
</gene>
<dbReference type="STRING" id="572479.Hprae_0303"/>
<dbReference type="GO" id="GO:0030288">
    <property type="term" value="C:outer membrane-bounded periplasmic space"/>
    <property type="evidence" value="ECO:0007669"/>
    <property type="project" value="TreeGrafter"/>
</dbReference>
<dbReference type="Gene3D" id="3.90.780.10">
    <property type="entry name" value="5'-Nucleotidase, C-terminal domain"/>
    <property type="match status" value="2"/>
</dbReference>
<evidence type="ECO:0000256" key="2">
    <source>
        <dbReference type="ARBA" id="ARBA00022737"/>
    </source>
</evidence>
<dbReference type="PATRIC" id="fig|572479.3.peg.306"/>
<dbReference type="Pfam" id="PF00149">
    <property type="entry name" value="Metallophos"/>
    <property type="match status" value="2"/>
</dbReference>
<reference evidence="4 5" key="2">
    <citation type="journal article" date="2011" name="Stand. Genomic Sci.">
        <title>Complete genome sequence of the extremely halophilic Halanaerobium praevalens type strain (GSL).</title>
        <authorList>
            <person name="Ivanova N."/>
            <person name="Sikorski J."/>
            <person name="Chertkov O."/>
            <person name="Nolan M."/>
            <person name="Lucas S."/>
            <person name="Hammon N."/>
            <person name="Deshpande S."/>
            <person name="Cheng J.F."/>
            <person name="Tapia R."/>
            <person name="Han C."/>
            <person name="Goodwin L."/>
            <person name="Pitluck S."/>
            <person name="Huntemann M."/>
            <person name="Liolios K."/>
            <person name="Pagani I."/>
            <person name="Mavromatis K."/>
            <person name="Ovchinikova G."/>
            <person name="Pati A."/>
            <person name="Chen A."/>
            <person name="Palaniappan K."/>
            <person name="Land M."/>
            <person name="Hauser L."/>
            <person name="Brambilla E.M."/>
            <person name="Kannan K.P."/>
            <person name="Rohde M."/>
            <person name="Tindall B.J."/>
            <person name="Goker M."/>
            <person name="Detter J.C."/>
            <person name="Woyke T."/>
            <person name="Bristow J."/>
            <person name="Eisen J.A."/>
            <person name="Markowitz V."/>
            <person name="Hugenholtz P."/>
            <person name="Kyrpides N.C."/>
            <person name="Klenk H.P."/>
            <person name="Lapidus A."/>
        </authorList>
    </citation>
    <scope>NUCLEOTIDE SEQUENCE [LARGE SCALE GENOMIC DNA]</scope>
    <source>
        <strain evidence="5">ATCC 33744 / DSM 2228 / GSL</strain>
    </source>
</reference>
<keyword evidence="2" id="KW-0677">Repeat</keyword>
<keyword evidence="5" id="KW-1185">Reference proteome</keyword>
<dbReference type="Gene3D" id="3.60.21.10">
    <property type="match status" value="2"/>
</dbReference>
<dbReference type="KEGG" id="hpk:Hprae_0303"/>
<dbReference type="GO" id="GO:0008768">
    <property type="term" value="F:UDP-sugar diphosphatase activity"/>
    <property type="evidence" value="ECO:0007669"/>
    <property type="project" value="TreeGrafter"/>
</dbReference>
<dbReference type="GO" id="GO:0009166">
    <property type="term" value="P:nucleotide catabolic process"/>
    <property type="evidence" value="ECO:0007669"/>
    <property type="project" value="InterPro"/>
</dbReference>
<dbReference type="PROSITE" id="PS51272">
    <property type="entry name" value="SLH"/>
    <property type="match status" value="1"/>
</dbReference>
<dbReference type="RefSeq" id="WP_014552493.1">
    <property type="nucleotide sequence ID" value="NC_017455.1"/>
</dbReference>
<dbReference type="eggNOG" id="COG0737">
    <property type="taxonomic scope" value="Bacteria"/>
</dbReference>
<dbReference type="InterPro" id="IPR001119">
    <property type="entry name" value="SLH_dom"/>
</dbReference>
<dbReference type="PRINTS" id="PR01607">
    <property type="entry name" value="APYRASEFAMLY"/>
</dbReference>
<evidence type="ECO:0000256" key="1">
    <source>
        <dbReference type="ARBA" id="ARBA00022729"/>
    </source>
</evidence>
<dbReference type="SUPFAM" id="SSF55816">
    <property type="entry name" value="5'-nucleotidase (syn. UDP-sugar hydrolase), C-terminal domain"/>
    <property type="match status" value="2"/>
</dbReference>
<dbReference type="InterPro" id="IPR006179">
    <property type="entry name" value="5_nucleotidase/apyrase"/>
</dbReference>
<proteinExistence type="predicted"/>
<evidence type="ECO:0000313" key="4">
    <source>
        <dbReference type="EMBL" id="ADO76460.1"/>
    </source>
</evidence>
<protein>
    <submittedName>
        <fullName evidence="4">5'-Nucleotidase domain-containing protein</fullName>
    </submittedName>
</protein>
<dbReference type="Proteomes" id="UP000006866">
    <property type="component" value="Chromosome"/>
</dbReference>
<dbReference type="GO" id="GO:0046872">
    <property type="term" value="F:metal ion binding"/>
    <property type="evidence" value="ECO:0007669"/>
    <property type="project" value="InterPro"/>
</dbReference>
<dbReference type="InterPro" id="IPR006146">
    <property type="entry name" value="5'-Nucleotdase_CS"/>
</dbReference>
<evidence type="ECO:0000259" key="3">
    <source>
        <dbReference type="PROSITE" id="PS51272"/>
    </source>
</evidence>
<dbReference type="PANTHER" id="PTHR11575:SF24">
    <property type="entry name" value="5'-NUCLEOTIDASE"/>
    <property type="match status" value="1"/>
</dbReference>
<dbReference type="InterPro" id="IPR004843">
    <property type="entry name" value="Calcineurin-like_PHP"/>
</dbReference>
<organism evidence="4 5">
    <name type="scientific">Halanaerobium praevalens (strain ATCC 33744 / DSM 2228 / GSL)</name>
    <dbReference type="NCBI Taxonomy" id="572479"/>
    <lineage>
        <taxon>Bacteria</taxon>
        <taxon>Bacillati</taxon>
        <taxon>Bacillota</taxon>
        <taxon>Clostridia</taxon>
        <taxon>Halanaerobiales</taxon>
        <taxon>Halanaerobiaceae</taxon>
        <taxon>Halanaerobium</taxon>
    </lineage>
</organism>
<dbReference type="EMBL" id="CP002175">
    <property type="protein sequence ID" value="ADO76460.1"/>
    <property type="molecule type" value="Genomic_DNA"/>
</dbReference>
<sequence>MFKKRKILLFTVILTLSFMMLMGGVISARDLTVIATSDIHGAIYPWSYKIGEADDIGLAKIAAMVKEARAENPNLLLVDAGDTIQGNTMTSFFKDRRDVVHPMMKVMNEMGYDAMVLGNHEFNFGLEKQQEILADAKFPILSANTIVKKTGKPFAHPYTIKEVAGIKIGILGLTTTNIPIWDGDKVASLEFRDMDQVAADYIPELKEKADIIIALAHAGLDGRYDKSGGDKARKIAENNPEIDLLITGHDHDSVNQVINGVLVMAAEDAGEQASKIKMSLSQKNGKWVVDSKSGTHLAAEDYEADPEILAVAKPYHQAVVEYVNTPIGYATGDFTPEPKVEGIPAAQVQDTALVDLINRVQLKNAEADISSAALFIADSTIDKGPVSIKDAARIYKYSNTLYGVKISGKELKKYLESTVAYYNTYQPGDITISFNPEIRGYAYDMFQGIDYKIDISQPVGNRIKDLKYEGKAIKDDQTFKLALNNYRYSGLHSSGIISNEPYYKSEAGIREMIIEYIDQKEKIDPVVDHNWEIVGANLDHAHQAEALSLINNGVLKIPAVNRSWNAESINLEARARKMDLTKAIVRMFNYDLPAKIENPSFSGLEAGDLAYAEAALKAGFVKANNGDFEANKVLSRQEAAIMLVEGMRIADQADTSILNQFKDENKIVNDPDQRAKLALAVEMGLLVGRENKMLAPDKTMKFGEMAAMLHRVQNNYQQLDVLSTNDFHGKVEAGYEAGAAKLMGAIKHYRSANPKATILVDGGDSYQGTPISSLNNAKPVIEFMNEARYSAQAVGNHEFDWGIDELKRINSKTYFPMLAANIVDKDTGELVDWVKPTQIIPAAGYKVGLIGIATPDTESTTMPSNIAELDFTDPAIAIKKYTKELRKKGVDMVFVVSHLPGTTNYDTGQVSGELVETAKQVEVTGIIGGHSHHTVTAIVNGNPIVEAYKHGRELGNLRYFINKKTKKIYSAMPMSHPVRKSVIKIKEDPEIKAMVKKYQKELEPIMSEVLIESDSKLVSNYDTISKVGALTTDSMAAEVKADIAFQNPGGLRIDLPQGKINVGHIYELLPFGNTIVSGEMTGKQIVSVLEQSLTFNKGMLQHSGLKVEYDPELPKYERVVSVKLADGSPLKMNQKYRVATNNFLAEGGDGFKTFNEIEFKESYIKVRDALIKHLRQLEEIKVKPENRVIEVDQSAGLRIRYAA</sequence>
<dbReference type="InterPro" id="IPR029052">
    <property type="entry name" value="Metallo-depent_PP-like"/>
</dbReference>
<dbReference type="InterPro" id="IPR008334">
    <property type="entry name" value="5'-Nucleotdase_C"/>
</dbReference>
<dbReference type="HOGENOM" id="CLU_005854_6_0_9"/>
<keyword evidence="1" id="KW-0732">Signal</keyword>
<name>E3DN54_HALPG</name>
<dbReference type="PROSITE" id="PS00786">
    <property type="entry name" value="5_NUCLEOTIDASE_2"/>
    <property type="match status" value="2"/>
</dbReference>
<dbReference type="SUPFAM" id="SSF56300">
    <property type="entry name" value="Metallo-dependent phosphatases"/>
    <property type="match status" value="2"/>
</dbReference>
<dbReference type="GO" id="GO:0008253">
    <property type="term" value="F:5'-nucleotidase activity"/>
    <property type="evidence" value="ECO:0007669"/>
    <property type="project" value="TreeGrafter"/>
</dbReference>
<dbReference type="GO" id="GO:0000166">
    <property type="term" value="F:nucleotide binding"/>
    <property type="evidence" value="ECO:0007669"/>
    <property type="project" value="InterPro"/>
</dbReference>
<accession>E3DN54</accession>